<evidence type="ECO:0000313" key="3">
    <source>
        <dbReference type="Proteomes" id="UP000006281"/>
    </source>
</evidence>
<dbReference type="HOGENOM" id="CLU_2048050_0_0_11"/>
<gene>
    <name evidence="2" type="ordered locus">BN6_51800</name>
</gene>
<dbReference type="RefSeq" id="WP_015102558.1">
    <property type="nucleotide sequence ID" value="NC_019673.1"/>
</dbReference>
<name>K0K281_SACES</name>
<dbReference type="Proteomes" id="UP000006281">
    <property type="component" value="Chromosome"/>
</dbReference>
<dbReference type="AlphaFoldDB" id="K0K281"/>
<evidence type="ECO:0000313" key="2">
    <source>
        <dbReference type="EMBL" id="CCH32446.1"/>
    </source>
</evidence>
<dbReference type="KEGG" id="sesp:BN6_51800"/>
<dbReference type="PATRIC" id="fig|1179773.3.peg.5208"/>
<evidence type="ECO:0000256" key="1">
    <source>
        <dbReference type="SAM" id="MobiDB-lite"/>
    </source>
</evidence>
<reference evidence="2 3" key="1">
    <citation type="journal article" date="2012" name="BMC Genomics">
        <title>Complete genome sequence of Saccharothrix espanaensis DSM 44229T and comparison to the other completely sequenced Pseudonocardiaceae.</title>
        <authorList>
            <person name="Strobel T."/>
            <person name="Al-Dilaimi A."/>
            <person name="Blom J."/>
            <person name="Gessner A."/>
            <person name="Kalinowski J."/>
            <person name="Luzhetska M."/>
            <person name="Puhler A."/>
            <person name="Szczepanowski R."/>
            <person name="Bechthold A."/>
            <person name="Ruckert C."/>
        </authorList>
    </citation>
    <scope>NUCLEOTIDE SEQUENCE [LARGE SCALE GENOMIC DNA]</scope>
    <source>
        <strain evidence="3">ATCC 51144 / DSM 44229 / JCM 9112 / NBRC 15066 / NRRL 15764</strain>
    </source>
</reference>
<accession>K0K281</accession>
<dbReference type="EMBL" id="HE804045">
    <property type="protein sequence ID" value="CCH32446.1"/>
    <property type="molecule type" value="Genomic_DNA"/>
</dbReference>
<dbReference type="STRING" id="1179773.BN6_51800"/>
<feature type="region of interest" description="Disordered" evidence="1">
    <location>
        <begin position="88"/>
        <end position="120"/>
    </location>
</feature>
<sequence>MTGVDVRLGPRGHRAVAHRLATGNKIAVTDPDGTERAVPLAADTQVRAVAVAAGLMAAVLRPPGAKDYTEIRAWELATLTERTRIETRPGVGHRIVHPAGGPARPWRPPPRAARRCTCGT</sequence>
<keyword evidence="3" id="KW-1185">Reference proteome</keyword>
<organism evidence="2 3">
    <name type="scientific">Saccharothrix espanaensis (strain ATCC 51144 / DSM 44229 / JCM 9112 / NBRC 15066 / NRRL 15764)</name>
    <dbReference type="NCBI Taxonomy" id="1179773"/>
    <lineage>
        <taxon>Bacteria</taxon>
        <taxon>Bacillati</taxon>
        <taxon>Actinomycetota</taxon>
        <taxon>Actinomycetes</taxon>
        <taxon>Pseudonocardiales</taxon>
        <taxon>Pseudonocardiaceae</taxon>
        <taxon>Saccharothrix</taxon>
    </lineage>
</organism>
<proteinExistence type="predicted"/>
<protein>
    <submittedName>
        <fullName evidence="2">Uncharacterized protein</fullName>
    </submittedName>
</protein>